<sequence>MRSTPVPLGAGPIAPLLEHVRSTLNFDPMPWINLGLLLLGLVTSLRSVGNVLYRYAEKSCLATVVVQSEDPLYAEVVRWLNDTVFAERNFLSVLAETENQDIHAFTGGPGRAKWGKQVEKGGWGPPPPPPPPPKMESGQLMNYREADDTSVIELKPFQGSRLFRFRSRWIYFKHSPSSPENIGRAGQGSSSGLIESSPQLTLQCLSLSLAPLKELLDEARGHARRVAVSSLTIYRTRPGNREMLRWSAVASRPPRDIATVILQRSKKERILRDINEYLHPATRRWYANHGIPYRRGYLFSGPPGTGKTSLASAIAGVFGLDIYVLSLKDPTMTEPHFMRLFSEVPARCVVLLEDMDGAGLKREETANVQRTRERHDRDRDRGGRGEGDREKARDRDRERERDRDRALLNTLTSQTAPAISLAGLLNAIDGVAAHEGRILIMTTNNPQDLDRALIRPGRVDLHIRFELPSHEELWSLFLSIYRDTPLDVAWSESPVETEKDNEKIEVQNKGNLPTGAELEALADSFSKRIPQGRFSVAEVQGFLLRYKRQPHEACEKVGEWVEEMDETKSMDG</sequence>
<keyword evidence="6" id="KW-0378">Hydrolase</keyword>
<keyword evidence="4 12" id="KW-0547">Nucleotide-binding</keyword>
<dbReference type="OrthoDB" id="10251412at2759"/>
<evidence type="ECO:0000256" key="5">
    <source>
        <dbReference type="ARBA" id="ARBA00022792"/>
    </source>
</evidence>
<organism evidence="16 17">
    <name type="scientific">Aspergillus calidoustus</name>
    <dbReference type="NCBI Taxonomy" id="454130"/>
    <lineage>
        <taxon>Eukaryota</taxon>
        <taxon>Fungi</taxon>
        <taxon>Dikarya</taxon>
        <taxon>Ascomycota</taxon>
        <taxon>Pezizomycotina</taxon>
        <taxon>Eurotiomycetes</taxon>
        <taxon>Eurotiomycetidae</taxon>
        <taxon>Eurotiales</taxon>
        <taxon>Aspergillaceae</taxon>
        <taxon>Aspergillus</taxon>
        <taxon>Aspergillus subgen. Nidulantes</taxon>
    </lineage>
</organism>
<feature type="region of interest" description="Disordered" evidence="13">
    <location>
        <begin position="116"/>
        <end position="139"/>
    </location>
</feature>
<feature type="compositionally biased region" description="Pro residues" evidence="13">
    <location>
        <begin position="124"/>
        <end position="134"/>
    </location>
</feature>
<dbReference type="SUPFAM" id="SSF52540">
    <property type="entry name" value="P-loop containing nucleoside triphosphate hydrolases"/>
    <property type="match status" value="1"/>
</dbReference>
<dbReference type="GO" id="GO:0016887">
    <property type="term" value="F:ATP hydrolysis activity"/>
    <property type="evidence" value="ECO:0007669"/>
    <property type="project" value="InterPro"/>
</dbReference>
<keyword evidence="5" id="KW-0999">Mitochondrion inner membrane</keyword>
<dbReference type="GO" id="GO:0005524">
    <property type="term" value="F:ATP binding"/>
    <property type="evidence" value="ECO:0007669"/>
    <property type="project" value="UniProtKB-KW"/>
</dbReference>
<accession>A0A0U5FXK2</accession>
<name>A0A0U5FXK2_ASPCI</name>
<dbReference type="Pfam" id="PF08740">
    <property type="entry name" value="BCS1_N"/>
    <property type="match status" value="1"/>
</dbReference>
<keyword evidence="8" id="KW-1133">Transmembrane helix</keyword>
<feature type="domain" description="BCS1 N-terminal" evidence="15">
    <location>
        <begin position="36"/>
        <end position="260"/>
    </location>
</feature>
<dbReference type="InterPro" id="IPR014851">
    <property type="entry name" value="BCS1_N"/>
</dbReference>
<evidence type="ECO:0008006" key="18">
    <source>
        <dbReference type="Google" id="ProtNLM"/>
    </source>
</evidence>
<dbReference type="OMA" id="TVSCFGW"/>
<protein>
    <recommendedName>
        <fullName evidence="18">P-loop containing nucleoside triphosphate hydrolase protein</fullName>
    </recommendedName>
</protein>
<proteinExistence type="inferred from homology"/>
<evidence type="ECO:0000256" key="1">
    <source>
        <dbReference type="ARBA" id="ARBA00004434"/>
    </source>
</evidence>
<evidence type="ECO:0000313" key="17">
    <source>
        <dbReference type="Proteomes" id="UP000054771"/>
    </source>
</evidence>
<gene>
    <name evidence="16" type="ORF">ASPCAL01385</name>
</gene>
<comment type="subcellular location">
    <subcellularLocation>
        <location evidence="1">Mitochondrion inner membrane</location>
        <topology evidence="1">Single-pass membrane protein</topology>
    </subcellularLocation>
</comment>
<evidence type="ECO:0000256" key="10">
    <source>
        <dbReference type="ARBA" id="ARBA00023136"/>
    </source>
</evidence>
<dbReference type="SMART" id="SM00382">
    <property type="entry name" value="AAA"/>
    <property type="match status" value="1"/>
</dbReference>
<dbReference type="EMBL" id="CDMC01000001">
    <property type="protein sequence ID" value="CEL01807.1"/>
    <property type="molecule type" value="Genomic_DNA"/>
</dbReference>
<evidence type="ECO:0000259" key="14">
    <source>
        <dbReference type="SMART" id="SM00382"/>
    </source>
</evidence>
<dbReference type="GO" id="GO:0005743">
    <property type="term" value="C:mitochondrial inner membrane"/>
    <property type="evidence" value="ECO:0007669"/>
    <property type="project" value="UniProtKB-SubCell"/>
</dbReference>
<keyword evidence="7 12" id="KW-0067">ATP-binding</keyword>
<dbReference type="PANTHER" id="PTHR23070">
    <property type="entry name" value="BCS1 AAA-TYPE ATPASE"/>
    <property type="match status" value="1"/>
</dbReference>
<dbReference type="Pfam" id="PF25426">
    <property type="entry name" value="AAA_lid_BCS1"/>
    <property type="match status" value="1"/>
</dbReference>
<evidence type="ECO:0000256" key="12">
    <source>
        <dbReference type="RuleBase" id="RU003651"/>
    </source>
</evidence>
<evidence type="ECO:0000256" key="3">
    <source>
        <dbReference type="ARBA" id="ARBA00022692"/>
    </source>
</evidence>
<comment type="similarity">
    <text evidence="2">Belongs to the AAA ATPase family. BCS1 subfamily.</text>
</comment>
<evidence type="ECO:0000256" key="6">
    <source>
        <dbReference type="ARBA" id="ARBA00022801"/>
    </source>
</evidence>
<evidence type="ECO:0000256" key="13">
    <source>
        <dbReference type="SAM" id="MobiDB-lite"/>
    </source>
</evidence>
<dbReference type="InterPro" id="IPR003593">
    <property type="entry name" value="AAA+_ATPase"/>
</dbReference>
<evidence type="ECO:0000256" key="8">
    <source>
        <dbReference type="ARBA" id="ARBA00022989"/>
    </source>
</evidence>
<feature type="compositionally biased region" description="Basic and acidic residues" evidence="13">
    <location>
        <begin position="362"/>
        <end position="406"/>
    </location>
</feature>
<dbReference type="InterPro" id="IPR027417">
    <property type="entry name" value="P-loop_NTPase"/>
</dbReference>
<dbReference type="AlphaFoldDB" id="A0A0U5FXK2"/>
<feature type="region of interest" description="Disordered" evidence="13">
    <location>
        <begin position="362"/>
        <end position="408"/>
    </location>
</feature>
<keyword evidence="10" id="KW-0472">Membrane</keyword>
<dbReference type="InterPro" id="IPR050747">
    <property type="entry name" value="Mitochondrial_chaperone_BCS1"/>
</dbReference>
<keyword evidence="3" id="KW-0812">Transmembrane</keyword>
<dbReference type="InterPro" id="IPR003959">
    <property type="entry name" value="ATPase_AAA_core"/>
</dbReference>
<dbReference type="PROSITE" id="PS00674">
    <property type="entry name" value="AAA"/>
    <property type="match status" value="1"/>
</dbReference>
<dbReference type="STRING" id="454130.A0A0U5FXK2"/>
<evidence type="ECO:0000256" key="4">
    <source>
        <dbReference type="ARBA" id="ARBA00022741"/>
    </source>
</evidence>
<evidence type="ECO:0000256" key="11">
    <source>
        <dbReference type="ARBA" id="ARBA00048778"/>
    </source>
</evidence>
<keyword evidence="17" id="KW-1185">Reference proteome</keyword>
<evidence type="ECO:0000256" key="2">
    <source>
        <dbReference type="ARBA" id="ARBA00007448"/>
    </source>
</evidence>
<dbReference type="Gene3D" id="3.40.50.300">
    <property type="entry name" value="P-loop containing nucleotide triphosphate hydrolases"/>
    <property type="match status" value="1"/>
</dbReference>
<dbReference type="Proteomes" id="UP000054771">
    <property type="component" value="Unassembled WGS sequence"/>
</dbReference>
<reference evidence="17" key="1">
    <citation type="journal article" date="2016" name="Genome Announc.">
        <title>Draft genome sequences of fungus Aspergillus calidoustus.</title>
        <authorList>
            <person name="Horn F."/>
            <person name="Linde J."/>
            <person name="Mattern D.J."/>
            <person name="Walther G."/>
            <person name="Guthke R."/>
            <person name="Scherlach K."/>
            <person name="Martin K."/>
            <person name="Brakhage A.A."/>
            <person name="Petzke L."/>
            <person name="Valiante V."/>
        </authorList>
    </citation>
    <scope>NUCLEOTIDE SEQUENCE [LARGE SCALE GENOMIC DNA]</scope>
    <source>
        <strain evidence="17">SF006504</strain>
    </source>
</reference>
<dbReference type="Pfam" id="PF00004">
    <property type="entry name" value="AAA"/>
    <property type="match status" value="2"/>
</dbReference>
<evidence type="ECO:0000256" key="7">
    <source>
        <dbReference type="ARBA" id="ARBA00022840"/>
    </source>
</evidence>
<feature type="domain" description="AAA+ ATPase" evidence="14">
    <location>
        <begin position="293"/>
        <end position="469"/>
    </location>
</feature>
<dbReference type="InterPro" id="IPR003960">
    <property type="entry name" value="ATPase_AAA_CS"/>
</dbReference>
<comment type="catalytic activity">
    <reaction evidence="11">
        <text>ATP + H2O = ADP + phosphate + H(+)</text>
        <dbReference type="Rhea" id="RHEA:13065"/>
        <dbReference type="ChEBI" id="CHEBI:15377"/>
        <dbReference type="ChEBI" id="CHEBI:15378"/>
        <dbReference type="ChEBI" id="CHEBI:30616"/>
        <dbReference type="ChEBI" id="CHEBI:43474"/>
        <dbReference type="ChEBI" id="CHEBI:456216"/>
    </reaction>
    <physiologicalReaction direction="left-to-right" evidence="11">
        <dbReference type="Rhea" id="RHEA:13066"/>
    </physiologicalReaction>
</comment>
<evidence type="ECO:0000313" key="16">
    <source>
        <dbReference type="EMBL" id="CEL01807.1"/>
    </source>
</evidence>
<dbReference type="InterPro" id="IPR057495">
    <property type="entry name" value="AAA_lid_BCS1"/>
</dbReference>
<dbReference type="SMART" id="SM01024">
    <property type="entry name" value="BCS1_N"/>
    <property type="match status" value="1"/>
</dbReference>
<keyword evidence="9" id="KW-0496">Mitochondrion</keyword>
<evidence type="ECO:0000259" key="15">
    <source>
        <dbReference type="SMART" id="SM01024"/>
    </source>
</evidence>
<evidence type="ECO:0000256" key="9">
    <source>
        <dbReference type="ARBA" id="ARBA00023128"/>
    </source>
</evidence>